<name>A0AAJ6LWA1_9PSED</name>
<dbReference type="GO" id="GO:0022857">
    <property type="term" value="F:transmembrane transporter activity"/>
    <property type="evidence" value="ECO:0007669"/>
    <property type="project" value="InterPro"/>
</dbReference>
<feature type="transmembrane region" description="Helical" evidence="6">
    <location>
        <begin position="276"/>
        <end position="293"/>
    </location>
</feature>
<dbReference type="InterPro" id="IPR000849">
    <property type="entry name" value="Sugar_P_transporter"/>
</dbReference>
<protein>
    <submittedName>
        <fullName evidence="8">MFS transporter</fullName>
    </submittedName>
</protein>
<dbReference type="CDD" id="cd17319">
    <property type="entry name" value="MFS_ExuT_GudP_like"/>
    <property type="match status" value="1"/>
</dbReference>
<keyword evidence="5 6" id="KW-0472">Membrane</keyword>
<evidence type="ECO:0000256" key="2">
    <source>
        <dbReference type="ARBA" id="ARBA00022448"/>
    </source>
</evidence>
<dbReference type="RefSeq" id="WP_310790943.1">
    <property type="nucleotide sequence ID" value="NZ_CP134081.1"/>
</dbReference>
<organism evidence="8 9">
    <name type="scientific">Pseudomonas coleopterorum</name>
    <dbReference type="NCBI Taxonomy" id="1605838"/>
    <lineage>
        <taxon>Bacteria</taxon>
        <taxon>Pseudomonadati</taxon>
        <taxon>Pseudomonadota</taxon>
        <taxon>Gammaproteobacteria</taxon>
        <taxon>Pseudomonadales</taxon>
        <taxon>Pseudomonadaceae</taxon>
        <taxon>Pseudomonas</taxon>
    </lineage>
</organism>
<comment type="subcellular location">
    <subcellularLocation>
        <location evidence="1">Membrane</location>
        <topology evidence="1">Multi-pass membrane protein</topology>
    </subcellularLocation>
</comment>
<feature type="transmembrane region" description="Helical" evidence="6">
    <location>
        <begin position="112"/>
        <end position="132"/>
    </location>
</feature>
<dbReference type="InterPro" id="IPR036259">
    <property type="entry name" value="MFS_trans_sf"/>
</dbReference>
<accession>A0AAJ6LWA1</accession>
<dbReference type="PIRSF" id="PIRSF002808">
    <property type="entry name" value="Hexose_phosphate_transp"/>
    <property type="match status" value="1"/>
</dbReference>
<dbReference type="PANTHER" id="PTHR43791:SF100">
    <property type="entry name" value="SUGAR TRANSPORTER"/>
    <property type="match status" value="1"/>
</dbReference>
<feature type="transmembrane region" description="Helical" evidence="6">
    <location>
        <begin position="302"/>
        <end position="320"/>
    </location>
</feature>
<evidence type="ECO:0000259" key="7">
    <source>
        <dbReference type="PROSITE" id="PS50850"/>
    </source>
</evidence>
<proteinExistence type="predicted"/>
<dbReference type="PANTHER" id="PTHR43791">
    <property type="entry name" value="PERMEASE-RELATED"/>
    <property type="match status" value="1"/>
</dbReference>
<dbReference type="Pfam" id="PF07690">
    <property type="entry name" value="MFS_1"/>
    <property type="match status" value="1"/>
</dbReference>
<evidence type="ECO:0000313" key="8">
    <source>
        <dbReference type="EMBL" id="WNC07880.1"/>
    </source>
</evidence>
<dbReference type="AlphaFoldDB" id="A0AAJ6LWA1"/>
<evidence type="ECO:0000256" key="6">
    <source>
        <dbReference type="SAM" id="Phobius"/>
    </source>
</evidence>
<dbReference type="SUPFAM" id="SSF103473">
    <property type="entry name" value="MFS general substrate transporter"/>
    <property type="match status" value="1"/>
</dbReference>
<feature type="transmembrane region" description="Helical" evidence="6">
    <location>
        <begin position="393"/>
        <end position="412"/>
    </location>
</feature>
<reference evidence="8" key="1">
    <citation type="submission" date="2023-09" db="EMBL/GenBank/DDBJ databases">
        <title>First report of Pseudomonas coleopterorum DJ13 causing leaf spot on Rhododendron pulchrum Sweet in China.</title>
        <authorList>
            <person name="Zhang Y."/>
        </authorList>
    </citation>
    <scope>NUCLEOTIDE SEQUENCE</scope>
    <source>
        <strain evidence="8">DJ13</strain>
    </source>
</reference>
<feature type="transmembrane region" description="Helical" evidence="6">
    <location>
        <begin position="144"/>
        <end position="165"/>
    </location>
</feature>
<evidence type="ECO:0000256" key="4">
    <source>
        <dbReference type="ARBA" id="ARBA00022989"/>
    </source>
</evidence>
<feature type="transmembrane region" description="Helical" evidence="6">
    <location>
        <begin position="235"/>
        <end position="256"/>
    </location>
</feature>
<evidence type="ECO:0000256" key="3">
    <source>
        <dbReference type="ARBA" id="ARBA00022692"/>
    </source>
</evidence>
<dbReference type="EMBL" id="CP134081">
    <property type="protein sequence ID" value="WNC07880.1"/>
    <property type="molecule type" value="Genomic_DNA"/>
</dbReference>
<dbReference type="InterPro" id="IPR020846">
    <property type="entry name" value="MFS_dom"/>
</dbReference>
<dbReference type="Proteomes" id="UP001258207">
    <property type="component" value="Chromosome"/>
</dbReference>
<feature type="transmembrane region" description="Helical" evidence="6">
    <location>
        <begin position="171"/>
        <end position="190"/>
    </location>
</feature>
<dbReference type="PROSITE" id="PS50850">
    <property type="entry name" value="MFS"/>
    <property type="match status" value="1"/>
</dbReference>
<feature type="transmembrane region" description="Helical" evidence="6">
    <location>
        <begin position="12"/>
        <end position="29"/>
    </location>
</feature>
<dbReference type="GO" id="GO:0005886">
    <property type="term" value="C:plasma membrane"/>
    <property type="evidence" value="ECO:0007669"/>
    <property type="project" value="TreeGrafter"/>
</dbReference>
<keyword evidence="4 6" id="KW-1133">Transmembrane helix</keyword>
<dbReference type="InterPro" id="IPR011701">
    <property type="entry name" value="MFS"/>
</dbReference>
<keyword evidence="3 6" id="KW-0812">Transmembrane</keyword>
<feature type="transmembrane region" description="Helical" evidence="6">
    <location>
        <begin position="326"/>
        <end position="350"/>
    </location>
</feature>
<feature type="transmembrane region" description="Helical" evidence="6">
    <location>
        <begin position="83"/>
        <end position="106"/>
    </location>
</feature>
<evidence type="ECO:0000256" key="5">
    <source>
        <dbReference type="ARBA" id="ARBA00023136"/>
    </source>
</evidence>
<evidence type="ECO:0000256" key="1">
    <source>
        <dbReference type="ARBA" id="ARBA00004141"/>
    </source>
</evidence>
<sequence length="434" mass="48145">MQSQTAKLASRRWWYIMPIVFITYSLAYLDRANYGFAAASGMAADLNITPGLSSLLGALFFLGYFFFQVPGAIYAQRHSVKQLIFVSLILWGSLATLTGVVSSAYWLIVIRFMLGVVEAVVMPAMLVYLCHWFTRAERSRANTFLILGNPVTMLWMSVVSGYLIQHYSWRWMFIIEGLPAVIWAFIWWRLADDRPAQAKWLNQQEKDDLQAALAAEQVGLKPMKNYAEAFRSGKVITLSLQFFLWSVGVYGFVLWLPSILKQGAQMDMIEAGWLSSLPYLAAVIGMLVVSWFSDRLQKRKRFVWPPLLLAALAFYGSYALGSEYFWWSYALLVIAGACMYAPYGPFFAIVPEILPANVAGGAMALINSMGALGSFAGSYLVGYLNASTGNPGASYLLMSGALLLSALLTLLLKPSGCDLEVKQSTTAGLKPCKH</sequence>
<dbReference type="Gene3D" id="1.20.1250.20">
    <property type="entry name" value="MFS general substrate transporter like domains"/>
    <property type="match status" value="2"/>
</dbReference>
<feature type="transmembrane region" description="Helical" evidence="6">
    <location>
        <begin position="49"/>
        <end position="71"/>
    </location>
</feature>
<evidence type="ECO:0000313" key="9">
    <source>
        <dbReference type="Proteomes" id="UP001258207"/>
    </source>
</evidence>
<feature type="domain" description="Major facilitator superfamily (MFS) profile" evidence="7">
    <location>
        <begin position="16"/>
        <end position="417"/>
    </location>
</feature>
<feature type="transmembrane region" description="Helical" evidence="6">
    <location>
        <begin position="362"/>
        <end position="381"/>
    </location>
</feature>
<gene>
    <name evidence="8" type="ORF">RI108_11070</name>
</gene>
<keyword evidence="2" id="KW-0813">Transport</keyword>